<keyword evidence="3 8" id="KW-0808">Transferase</keyword>
<dbReference type="PANTHER" id="PTHR22926">
    <property type="entry name" value="PHOSPHO-N-ACETYLMURAMOYL-PENTAPEPTIDE-TRANSFERASE"/>
    <property type="match status" value="1"/>
</dbReference>
<sequence length="312" mass="34738">MTYYLIYLSIAFFLTYSTVYPIKRIAKNYQIVSRKDTIRGREIPYFGGVAVYLGFILSLILFFYIEFPDQEIKISLGNPKFLGILLGAILVTFCGLIHDVYPFSVLLRIVIHILAACVLIVNSISIDHEFLRFLPFSMGEGTFYLGNIFLSICWVVFIINALDSLDQIDGLFTNILIVISSVLFLFSVVGDQYENALVLAVVIGCLLGVFIDQVKPSKILLGKAGTYFLGFVIAATSMDLTFSSNAIVSFVVPVAILAVPIVYFVMSLFVDKKNSILFFINQGISEEKQIFYTLTVTCVLSVISFAVAHYAG</sequence>
<keyword evidence="6 7" id="KW-0472">Membrane</keyword>
<accession>A0A5S9IT33</accession>
<keyword evidence="9" id="KW-1185">Reference proteome</keyword>
<feature type="transmembrane region" description="Helical" evidence="7">
    <location>
        <begin position="6"/>
        <end position="22"/>
    </location>
</feature>
<dbReference type="GO" id="GO:0044038">
    <property type="term" value="P:cell wall macromolecule biosynthetic process"/>
    <property type="evidence" value="ECO:0007669"/>
    <property type="project" value="TreeGrafter"/>
</dbReference>
<evidence type="ECO:0000256" key="3">
    <source>
        <dbReference type="ARBA" id="ARBA00022679"/>
    </source>
</evidence>
<proteinExistence type="predicted"/>
<dbReference type="EMBL" id="AP019860">
    <property type="protein sequence ID" value="BBM87434.1"/>
    <property type="molecule type" value="Genomic_DNA"/>
</dbReference>
<evidence type="ECO:0000256" key="1">
    <source>
        <dbReference type="ARBA" id="ARBA00004651"/>
    </source>
</evidence>
<gene>
    <name evidence="8" type="ORF">UABAM_05843</name>
</gene>
<feature type="transmembrane region" description="Helical" evidence="7">
    <location>
        <begin position="290"/>
        <end position="311"/>
    </location>
</feature>
<dbReference type="AlphaFoldDB" id="A0A5S9IT33"/>
<evidence type="ECO:0000313" key="8">
    <source>
        <dbReference type="EMBL" id="BBM87434.1"/>
    </source>
</evidence>
<feature type="transmembrane region" description="Helical" evidence="7">
    <location>
        <begin position="250"/>
        <end position="270"/>
    </location>
</feature>
<evidence type="ECO:0000256" key="5">
    <source>
        <dbReference type="ARBA" id="ARBA00022989"/>
    </source>
</evidence>
<organism evidence="8 9">
    <name type="scientific">Uabimicrobium amorphum</name>
    <dbReference type="NCBI Taxonomy" id="2596890"/>
    <lineage>
        <taxon>Bacteria</taxon>
        <taxon>Pseudomonadati</taxon>
        <taxon>Planctomycetota</taxon>
        <taxon>Candidatus Uabimicrobiia</taxon>
        <taxon>Candidatus Uabimicrobiales</taxon>
        <taxon>Candidatus Uabimicrobiaceae</taxon>
        <taxon>Candidatus Uabimicrobium</taxon>
    </lineage>
</organism>
<evidence type="ECO:0000256" key="4">
    <source>
        <dbReference type="ARBA" id="ARBA00022692"/>
    </source>
</evidence>
<dbReference type="CDD" id="cd06853">
    <property type="entry name" value="GT_WecA_like"/>
    <property type="match status" value="1"/>
</dbReference>
<keyword evidence="5 7" id="KW-1133">Transmembrane helix</keyword>
<dbReference type="InterPro" id="IPR000715">
    <property type="entry name" value="Glycosyl_transferase_4"/>
</dbReference>
<feature type="transmembrane region" description="Helical" evidence="7">
    <location>
        <begin position="43"/>
        <end position="65"/>
    </location>
</feature>
<protein>
    <submittedName>
        <fullName evidence="8">Undecaprenyl-phosphatealpha-N-acetylglucosaminyl 1-phosphate transferase</fullName>
    </submittedName>
</protein>
<name>A0A5S9IT33_UABAM</name>
<evidence type="ECO:0000256" key="6">
    <source>
        <dbReference type="ARBA" id="ARBA00023136"/>
    </source>
</evidence>
<feature type="transmembrane region" description="Helical" evidence="7">
    <location>
        <begin position="144"/>
        <end position="162"/>
    </location>
</feature>
<dbReference type="RefSeq" id="WP_173013638.1">
    <property type="nucleotide sequence ID" value="NZ_AP019860.1"/>
</dbReference>
<dbReference type="GO" id="GO:0071555">
    <property type="term" value="P:cell wall organization"/>
    <property type="evidence" value="ECO:0007669"/>
    <property type="project" value="TreeGrafter"/>
</dbReference>
<reference evidence="8 9" key="1">
    <citation type="submission" date="2019-08" db="EMBL/GenBank/DDBJ databases">
        <title>Complete genome sequence of Candidatus Uab amorphum.</title>
        <authorList>
            <person name="Shiratori T."/>
            <person name="Suzuki S."/>
            <person name="Kakizawa Y."/>
            <person name="Ishida K."/>
        </authorList>
    </citation>
    <scope>NUCLEOTIDE SEQUENCE [LARGE SCALE GENOMIC DNA]</scope>
    <source>
        <strain evidence="8 9">SRT547</strain>
    </source>
</reference>
<feature type="transmembrane region" description="Helical" evidence="7">
    <location>
        <begin position="81"/>
        <end position="98"/>
    </location>
</feature>
<dbReference type="Pfam" id="PF00953">
    <property type="entry name" value="Glycos_transf_4"/>
    <property type="match status" value="1"/>
</dbReference>
<feature type="transmembrane region" description="Helical" evidence="7">
    <location>
        <begin position="171"/>
        <end position="190"/>
    </location>
</feature>
<dbReference type="Proteomes" id="UP000326354">
    <property type="component" value="Chromosome"/>
</dbReference>
<keyword evidence="4 7" id="KW-0812">Transmembrane</keyword>
<dbReference type="GO" id="GO:0016780">
    <property type="term" value="F:phosphotransferase activity, for other substituted phosphate groups"/>
    <property type="evidence" value="ECO:0007669"/>
    <property type="project" value="InterPro"/>
</dbReference>
<evidence type="ECO:0000256" key="2">
    <source>
        <dbReference type="ARBA" id="ARBA00022475"/>
    </source>
</evidence>
<dbReference type="GO" id="GO:0009103">
    <property type="term" value="P:lipopolysaccharide biosynthetic process"/>
    <property type="evidence" value="ECO:0007669"/>
    <property type="project" value="TreeGrafter"/>
</dbReference>
<dbReference type="KEGG" id="uam:UABAM_05843"/>
<feature type="transmembrane region" description="Helical" evidence="7">
    <location>
        <begin position="105"/>
        <end position="124"/>
    </location>
</feature>
<evidence type="ECO:0000313" key="9">
    <source>
        <dbReference type="Proteomes" id="UP000326354"/>
    </source>
</evidence>
<feature type="transmembrane region" description="Helical" evidence="7">
    <location>
        <begin position="196"/>
        <end position="214"/>
    </location>
</feature>
<keyword evidence="2" id="KW-1003">Cell membrane</keyword>
<comment type="subcellular location">
    <subcellularLocation>
        <location evidence="1">Cell membrane</location>
        <topology evidence="1">Multi-pass membrane protein</topology>
    </subcellularLocation>
</comment>
<dbReference type="PANTHER" id="PTHR22926:SF3">
    <property type="entry name" value="UNDECAPRENYL-PHOSPHATE ALPHA-N-ACETYLGLUCOSAMINYL 1-PHOSPHATE TRANSFERASE"/>
    <property type="match status" value="1"/>
</dbReference>
<evidence type="ECO:0000256" key="7">
    <source>
        <dbReference type="SAM" id="Phobius"/>
    </source>
</evidence>
<feature type="transmembrane region" description="Helical" evidence="7">
    <location>
        <begin position="226"/>
        <end position="244"/>
    </location>
</feature>
<dbReference type="GO" id="GO:0005886">
    <property type="term" value="C:plasma membrane"/>
    <property type="evidence" value="ECO:0007669"/>
    <property type="project" value="UniProtKB-SubCell"/>
</dbReference>